<organism evidence="2 3">
    <name type="scientific">Nocardiopsis sediminis</name>
    <dbReference type="NCBI Taxonomy" id="1778267"/>
    <lineage>
        <taxon>Bacteria</taxon>
        <taxon>Bacillati</taxon>
        <taxon>Actinomycetota</taxon>
        <taxon>Actinomycetes</taxon>
        <taxon>Streptosporangiales</taxon>
        <taxon>Nocardiopsidaceae</taxon>
        <taxon>Nocardiopsis</taxon>
    </lineage>
</organism>
<feature type="transmembrane region" description="Helical" evidence="1">
    <location>
        <begin position="30"/>
        <end position="55"/>
    </location>
</feature>
<dbReference type="InterPro" id="IPR025608">
    <property type="entry name" value="TcpE"/>
</dbReference>
<keyword evidence="1" id="KW-1133">Transmembrane helix</keyword>
<comment type="caution">
    <text evidence="2">The sequence shown here is derived from an EMBL/GenBank/DDBJ whole genome shotgun (WGS) entry which is preliminary data.</text>
</comment>
<evidence type="ECO:0000256" key="1">
    <source>
        <dbReference type="SAM" id="Phobius"/>
    </source>
</evidence>
<dbReference type="RefSeq" id="WP_378534058.1">
    <property type="nucleotide sequence ID" value="NZ_JBHSBH010000009.1"/>
</dbReference>
<proteinExistence type="predicted"/>
<keyword evidence="1" id="KW-0812">Transmembrane</keyword>
<feature type="non-terminal residue" evidence="2">
    <location>
        <position position="58"/>
    </location>
</feature>
<evidence type="ECO:0000313" key="3">
    <source>
        <dbReference type="Proteomes" id="UP001595847"/>
    </source>
</evidence>
<gene>
    <name evidence="2" type="ORF">ACFOVU_14435</name>
</gene>
<sequence length="58" mass="6738">MDLPTYTNIWRIEKRLYKLYDFRLPQPLPVVTLGVFLGVCAVWVALMSLIGVPFVTPW</sequence>
<dbReference type="Pfam" id="PF12648">
    <property type="entry name" value="TcpE"/>
    <property type="match status" value="1"/>
</dbReference>
<accession>A0ABV8FMR0</accession>
<name>A0ABV8FMR0_9ACTN</name>
<evidence type="ECO:0000313" key="2">
    <source>
        <dbReference type="EMBL" id="MFC3997127.1"/>
    </source>
</evidence>
<protein>
    <submittedName>
        <fullName evidence="2">TcpE family conjugal transfer membrane protein</fullName>
    </submittedName>
</protein>
<dbReference type="Proteomes" id="UP001595847">
    <property type="component" value="Unassembled WGS sequence"/>
</dbReference>
<dbReference type="EMBL" id="JBHSBH010000009">
    <property type="protein sequence ID" value="MFC3997127.1"/>
    <property type="molecule type" value="Genomic_DNA"/>
</dbReference>
<keyword evidence="1" id="KW-0472">Membrane</keyword>
<reference evidence="3" key="1">
    <citation type="journal article" date="2019" name="Int. J. Syst. Evol. Microbiol.">
        <title>The Global Catalogue of Microorganisms (GCM) 10K type strain sequencing project: providing services to taxonomists for standard genome sequencing and annotation.</title>
        <authorList>
            <consortium name="The Broad Institute Genomics Platform"/>
            <consortium name="The Broad Institute Genome Sequencing Center for Infectious Disease"/>
            <person name="Wu L."/>
            <person name="Ma J."/>
        </authorList>
    </citation>
    <scope>NUCLEOTIDE SEQUENCE [LARGE SCALE GENOMIC DNA]</scope>
    <source>
        <strain evidence="3">TBRC 1826</strain>
    </source>
</reference>
<keyword evidence="3" id="KW-1185">Reference proteome</keyword>